<proteinExistence type="inferred from homology"/>
<dbReference type="InterPro" id="IPR002314">
    <property type="entry name" value="aa-tRNA-synt_IIb"/>
</dbReference>
<feature type="region of interest" description="Disordered" evidence="15">
    <location>
        <begin position="1"/>
        <end position="25"/>
    </location>
</feature>
<dbReference type="InterPro" id="IPR012676">
    <property type="entry name" value="TGS-like"/>
</dbReference>
<evidence type="ECO:0000256" key="13">
    <source>
        <dbReference type="ARBA" id="ARBA00031900"/>
    </source>
</evidence>
<dbReference type="AlphaFoldDB" id="A0A381RFY1"/>
<keyword evidence="10" id="KW-0694">RNA-binding</keyword>
<dbReference type="InterPro" id="IPR018163">
    <property type="entry name" value="Thr/Ala-tRNA-synth_IIc_edit"/>
</dbReference>
<gene>
    <name evidence="18" type="ORF">METZ01_LOCUS41631</name>
</gene>
<dbReference type="Gene3D" id="3.40.50.800">
    <property type="entry name" value="Anticodon-binding domain"/>
    <property type="match status" value="1"/>
</dbReference>
<reference evidence="18" key="1">
    <citation type="submission" date="2018-05" db="EMBL/GenBank/DDBJ databases">
        <authorList>
            <person name="Lanie J.A."/>
            <person name="Ng W.-L."/>
            <person name="Kazmierczak K.M."/>
            <person name="Andrzejewski T.M."/>
            <person name="Davidsen T.M."/>
            <person name="Wayne K.J."/>
            <person name="Tettelin H."/>
            <person name="Glass J.I."/>
            <person name="Rusch D."/>
            <person name="Podicherti R."/>
            <person name="Tsui H.-C.T."/>
            <person name="Winkler M.E."/>
        </authorList>
    </citation>
    <scope>NUCLEOTIDE SEQUENCE</scope>
</reference>
<dbReference type="GO" id="GO:0006435">
    <property type="term" value="P:threonyl-tRNA aminoacylation"/>
    <property type="evidence" value="ECO:0007669"/>
    <property type="project" value="InterPro"/>
</dbReference>
<name>A0A381RFY1_9ZZZZ</name>
<evidence type="ECO:0000313" key="18">
    <source>
        <dbReference type="EMBL" id="SUZ88777.1"/>
    </source>
</evidence>
<dbReference type="Pfam" id="PF02824">
    <property type="entry name" value="TGS"/>
    <property type="match status" value="1"/>
</dbReference>
<sequence length="656" mass="74946">MPDINITLPDSSVKTMPAGSTPQQVADQIGPGLARAVVVARVDSKLVDLNTPLNYDCSIELFKGDSNVGHDTLLHSTAHLMAQAVKELYPDVKITIGPTIENGFYYDFDLEQTFSDDDLAHIELKMKELAKADQEINREEISTQEAMELFRDLGETYKVEIIEDIDPKETITTYTQSNFTDLCRGPHVSRTGKIKYFKLLSTSGAYWRGDESNKMLQRIYGTVFASKEALKTHIHNLEEAKKRDHRKLGKELELFTFDDEIGPGLPLWLPHGAVIIEELEQLAKETERRAGYQQVRTPHLTKGKLYEKSGHLDHYRDSMYPAMDVDGLDYYVKPMNCPHHHKIFASSPRSYRDMPIRLSEYGTCYRYEKSGQLFGLMRVRSLQMNDAHIYCTREQFKDEFLDVCQMYIYYFKIFGIDKYTMRLSLHDKEGLGKKYINEPELWLKTEQWVREALQEGNIDFVEVPGEAAFYGPKIDVQVWSAIGKEFTLATNQVDFAVPEKFNLQYKKEDGQNKTPLCIHRAPLGTHERFIGFLIEHFGGNFPLWLTPIQVAVLPVSDKVLDYAGKISHTLQDANIRVKLNTRADKIGAKIRQAELEKINVMLIIGEKEEVNATVSVRRRFEGDLGQMALGELIADLTTEINTRRIAHSEKAEAATE</sequence>
<dbReference type="PANTHER" id="PTHR11451:SF44">
    <property type="entry name" value="THREONINE--TRNA LIGASE, CHLOROPLASTIC_MITOCHONDRIAL 2"/>
    <property type="match status" value="1"/>
</dbReference>
<dbReference type="InterPro" id="IPR004095">
    <property type="entry name" value="TGS"/>
</dbReference>
<dbReference type="InterPro" id="IPR036621">
    <property type="entry name" value="Anticodon-bd_dom_sf"/>
</dbReference>
<dbReference type="EC" id="6.1.1.3" evidence="2"/>
<dbReference type="FunFam" id="3.30.980.10:FF:000005">
    <property type="entry name" value="Threonyl-tRNA synthetase, mitochondrial"/>
    <property type="match status" value="1"/>
</dbReference>
<dbReference type="SUPFAM" id="SSF81271">
    <property type="entry name" value="TGS-like"/>
    <property type="match status" value="1"/>
</dbReference>
<keyword evidence="6" id="KW-0479">Metal-binding</keyword>
<dbReference type="FunFam" id="3.30.54.20:FF:000002">
    <property type="entry name" value="Threonine--tRNA ligase"/>
    <property type="match status" value="1"/>
</dbReference>
<evidence type="ECO:0000256" key="12">
    <source>
        <dbReference type="ARBA" id="ARBA00023146"/>
    </source>
</evidence>
<dbReference type="InterPro" id="IPR012675">
    <property type="entry name" value="Beta-grasp_dom_sf"/>
</dbReference>
<evidence type="ECO:0000256" key="11">
    <source>
        <dbReference type="ARBA" id="ARBA00022917"/>
    </source>
</evidence>
<dbReference type="InterPro" id="IPR012947">
    <property type="entry name" value="tRNA_SAD"/>
</dbReference>
<dbReference type="PRINTS" id="PR01047">
    <property type="entry name" value="TRNASYNTHTHR"/>
</dbReference>
<evidence type="ECO:0000256" key="5">
    <source>
        <dbReference type="ARBA" id="ARBA00022598"/>
    </source>
</evidence>
<evidence type="ECO:0000256" key="7">
    <source>
        <dbReference type="ARBA" id="ARBA00022741"/>
    </source>
</evidence>
<dbReference type="InterPro" id="IPR033728">
    <property type="entry name" value="ThrRS_core"/>
</dbReference>
<keyword evidence="12" id="KW-0030">Aminoacyl-tRNA synthetase</keyword>
<dbReference type="Pfam" id="PF07973">
    <property type="entry name" value="tRNA_SAD"/>
    <property type="match status" value="1"/>
</dbReference>
<evidence type="ECO:0000256" key="14">
    <source>
        <dbReference type="ARBA" id="ARBA00049515"/>
    </source>
</evidence>
<dbReference type="GO" id="GO:0004829">
    <property type="term" value="F:threonine-tRNA ligase activity"/>
    <property type="evidence" value="ECO:0007669"/>
    <property type="project" value="UniProtKB-EC"/>
</dbReference>
<keyword evidence="7" id="KW-0547">Nucleotide-binding</keyword>
<keyword evidence="5" id="KW-0436">Ligase</keyword>
<dbReference type="SUPFAM" id="SSF52954">
    <property type="entry name" value="Class II aaRS ABD-related"/>
    <property type="match status" value="1"/>
</dbReference>
<dbReference type="EMBL" id="UINC01001787">
    <property type="protein sequence ID" value="SUZ88777.1"/>
    <property type="molecule type" value="Genomic_DNA"/>
</dbReference>
<evidence type="ECO:0000256" key="2">
    <source>
        <dbReference type="ARBA" id="ARBA00013163"/>
    </source>
</evidence>
<evidence type="ECO:0000256" key="1">
    <source>
        <dbReference type="ARBA" id="ARBA00008226"/>
    </source>
</evidence>
<comment type="similarity">
    <text evidence="1">Belongs to the class-II aminoacyl-tRNA synthetase family.</text>
</comment>
<dbReference type="GO" id="GO:0005524">
    <property type="term" value="F:ATP binding"/>
    <property type="evidence" value="ECO:0007669"/>
    <property type="project" value="UniProtKB-KW"/>
</dbReference>
<evidence type="ECO:0000256" key="6">
    <source>
        <dbReference type="ARBA" id="ARBA00022723"/>
    </source>
</evidence>
<dbReference type="Gene3D" id="3.30.930.10">
    <property type="entry name" value="Bira Bifunctional Protein, Domain 2"/>
    <property type="match status" value="1"/>
</dbReference>
<dbReference type="GO" id="GO:0046872">
    <property type="term" value="F:metal ion binding"/>
    <property type="evidence" value="ECO:0007669"/>
    <property type="project" value="UniProtKB-KW"/>
</dbReference>
<keyword evidence="8" id="KW-0862">Zinc</keyword>
<dbReference type="PROSITE" id="PS51880">
    <property type="entry name" value="TGS"/>
    <property type="match status" value="1"/>
</dbReference>
<dbReference type="InterPro" id="IPR045864">
    <property type="entry name" value="aa-tRNA-synth_II/BPL/LPL"/>
</dbReference>
<keyword evidence="11" id="KW-0648">Protein biosynthesis</keyword>
<accession>A0A381RFY1</accession>
<dbReference type="CDD" id="cd00771">
    <property type="entry name" value="ThrRS_core"/>
    <property type="match status" value="1"/>
</dbReference>
<dbReference type="SUPFAM" id="SSF55186">
    <property type="entry name" value="ThrRS/AlaRS common domain"/>
    <property type="match status" value="1"/>
</dbReference>
<evidence type="ECO:0000256" key="9">
    <source>
        <dbReference type="ARBA" id="ARBA00022840"/>
    </source>
</evidence>
<dbReference type="Gene3D" id="3.10.20.30">
    <property type="match status" value="1"/>
</dbReference>
<dbReference type="Gene3D" id="3.30.980.10">
    <property type="entry name" value="Threonyl-trna Synthetase, Chain A, domain 2"/>
    <property type="match status" value="1"/>
</dbReference>
<dbReference type="PANTHER" id="PTHR11451">
    <property type="entry name" value="THREONINE-TRNA LIGASE"/>
    <property type="match status" value="1"/>
</dbReference>
<evidence type="ECO:0000259" key="16">
    <source>
        <dbReference type="PROSITE" id="PS50862"/>
    </source>
</evidence>
<dbReference type="NCBIfam" id="TIGR00418">
    <property type="entry name" value="thrS"/>
    <property type="match status" value="1"/>
</dbReference>
<keyword evidence="9" id="KW-0067">ATP-binding</keyword>
<dbReference type="CDD" id="cd00860">
    <property type="entry name" value="ThrRS_anticodon"/>
    <property type="match status" value="1"/>
</dbReference>
<evidence type="ECO:0000259" key="17">
    <source>
        <dbReference type="PROSITE" id="PS51880"/>
    </source>
</evidence>
<keyword evidence="4" id="KW-0820">tRNA-binding</keyword>
<dbReference type="Pfam" id="PF03129">
    <property type="entry name" value="HGTP_anticodon"/>
    <property type="match status" value="1"/>
</dbReference>
<comment type="catalytic activity">
    <reaction evidence="14">
        <text>tRNA(Thr) + L-threonine + ATP = L-threonyl-tRNA(Thr) + AMP + diphosphate + H(+)</text>
        <dbReference type="Rhea" id="RHEA:24624"/>
        <dbReference type="Rhea" id="RHEA-COMP:9670"/>
        <dbReference type="Rhea" id="RHEA-COMP:9704"/>
        <dbReference type="ChEBI" id="CHEBI:15378"/>
        <dbReference type="ChEBI" id="CHEBI:30616"/>
        <dbReference type="ChEBI" id="CHEBI:33019"/>
        <dbReference type="ChEBI" id="CHEBI:57926"/>
        <dbReference type="ChEBI" id="CHEBI:78442"/>
        <dbReference type="ChEBI" id="CHEBI:78534"/>
        <dbReference type="ChEBI" id="CHEBI:456215"/>
        <dbReference type="EC" id="6.1.1.3"/>
    </reaction>
</comment>
<keyword evidence="3" id="KW-0963">Cytoplasm</keyword>
<dbReference type="GO" id="GO:0000049">
    <property type="term" value="F:tRNA binding"/>
    <property type="evidence" value="ECO:0007669"/>
    <property type="project" value="UniProtKB-KW"/>
</dbReference>
<protein>
    <recommendedName>
        <fullName evidence="2">threonine--tRNA ligase</fullName>
        <ecNumber evidence="2">6.1.1.3</ecNumber>
    </recommendedName>
    <alternativeName>
        <fullName evidence="13">Threonyl-tRNA synthetase</fullName>
    </alternativeName>
</protein>
<evidence type="ECO:0000256" key="4">
    <source>
        <dbReference type="ARBA" id="ARBA00022555"/>
    </source>
</evidence>
<dbReference type="SUPFAM" id="SSF55681">
    <property type="entry name" value="Class II aaRS and biotin synthetases"/>
    <property type="match status" value="1"/>
</dbReference>
<dbReference type="InterPro" id="IPR047246">
    <property type="entry name" value="ThrRS_anticodon"/>
</dbReference>
<evidence type="ECO:0000256" key="8">
    <source>
        <dbReference type="ARBA" id="ARBA00022833"/>
    </source>
</evidence>
<dbReference type="PROSITE" id="PS50862">
    <property type="entry name" value="AA_TRNA_LIGASE_II"/>
    <property type="match status" value="1"/>
</dbReference>
<dbReference type="FunFam" id="3.30.930.10:FF:000002">
    <property type="entry name" value="Threonine--tRNA ligase"/>
    <property type="match status" value="1"/>
</dbReference>
<dbReference type="GO" id="GO:0005737">
    <property type="term" value="C:cytoplasm"/>
    <property type="evidence" value="ECO:0007669"/>
    <property type="project" value="InterPro"/>
</dbReference>
<feature type="compositionally biased region" description="Polar residues" evidence="15">
    <location>
        <begin position="8"/>
        <end position="25"/>
    </location>
</feature>
<evidence type="ECO:0000256" key="15">
    <source>
        <dbReference type="SAM" id="MobiDB-lite"/>
    </source>
</evidence>
<dbReference type="SMART" id="SM00863">
    <property type="entry name" value="tRNA_SAD"/>
    <property type="match status" value="1"/>
</dbReference>
<dbReference type="InterPro" id="IPR006195">
    <property type="entry name" value="aa-tRNA-synth_II"/>
</dbReference>
<dbReference type="CDD" id="cd01667">
    <property type="entry name" value="TGS_ThrRS"/>
    <property type="match status" value="1"/>
</dbReference>
<dbReference type="Pfam" id="PF00587">
    <property type="entry name" value="tRNA-synt_2b"/>
    <property type="match status" value="1"/>
</dbReference>
<evidence type="ECO:0000256" key="3">
    <source>
        <dbReference type="ARBA" id="ARBA00022490"/>
    </source>
</evidence>
<organism evidence="18">
    <name type="scientific">marine metagenome</name>
    <dbReference type="NCBI Taxonomy" id="408172"/>
    <lineage>
        <taxon>unclassified sequences</taxon>
        <taxon>metagenomes</taxon>
        <taxon>ecological metagenomes</taxon>
    </lineage>
</organism>
<dbReference type="HAMAP" id="MF_00184">
    <property type="entry name" value="Thr_tRNA_synth"/>
    <property type="match status" value="1"/>
</dbReference>
<dbReference type="InterPro" id="IPR002320">
    <property type="entry name" value="Thr-tRNA-ligase_IIa"/>
</dbReference>
<dbReference type="Gene3D" id="3.30.54.20">
    <property type="match status" value="1"/>
</dbReference>
<dbReference type="FunFam" id="3.40.50.800:FF:000001">
    <property type="entry name" value="Threonine--tRNA ligase"/>
    <property type="match status" value="1"/>
</dbReference>
<dbReference type="InterPro" id="IPR004154">
    <property type="entry name" value="Anticodon-bd"/>
</dbReference>
<feature type="domain" description="TGS" evidence="17">
    <location>
        <begin position="1"/>
        <end position="63"/>
    </location>
</feature>
<feature type="domain" description="Aminoacyl-transfer RNA synthetases class-II family profile" evidence="16">
    <location>
        <begin position="270"/>
        <end position="542"/>
    </location>
</feature>
<evidence type="ECO:0000256" key="10">
    <source>
        <dbReference type="ARBA" id="ARBA00022884"/>
    </source>
</evidence>